<dbReference type="InterPro" id="IPR000727">
    <property type="entry name" value="T_SNARE_dom"/>
</dbReference>
<dbReference type="Pfam" id="PF00787">
    <property type="entry name" value="PX"/>
    <property type="match status" value="1"/>
</dbReference>
<dbReference type="CDD" id="cd15858">
    <property type="entry name" value="SNARE_VAM7"/>
    <property type="match status" value="1"/>
</dbReference>
<protein>
    <recommendedName>
        <fullName evidence="6">t-SNARE coiled-coil homology domain-containing protein</fullName>
    </recommendedName>
</protein>
<comment type="caution">
    <text evidence="4">The sequence shown here is derived from an EMBL/GenBank/DDBJ whole genome shotgun (WGS) entry which is preliminary data.</text>
</comment>
<dbReference type="InterPro" id="IPR036871">
    <property type="entry name" value="PX_dom_sf"/>
</dbReference>
<organism evidence="4 5">
    <name type="scientific">Penicillium concentricum</name>
    <dbReference type="NCBI Taxonomy" id="293559"/>
    <lineage>
        <taxon>Eukaryota</taxon>
        <taxon>Fungi</taxon>
        <taxon>Dikarya</taxon>
        <taxon>Ascomycota</taxon>
        <taxon>Pezizomycotina</taxon>
        <taxon>Eurotiomycetes</taxon>
        <taxon>Eurotiomycetidae</taxon>
        <taxon>Eurotiales</taxon>
        <taxon>Aspergillaceae</taxon>
        <taxon>Penicillium</taxon>
    </lineage>
</organism>
<name>A0A9W9SVB1_9EURO</name>
<dbReference type="RefSeq" id="XP_056584225.1">
    <property type="nucleotide sequence ID" value="XM_056720090.1"/>
</dbReference>
<evidence type="ECO:0000313" key="5">
    <source>
        <dbReference type="Proteomes" id="UP001147752"/>
    </source>
</evidence>
<dbReference type="PROSITE" id="PS50195">
    <property type="entry name" value="PX"/>
    <property type="match status" value="1"/>
</dbReference>
<dbReference type="SUPFAM" id="SSF64268">
    <property type="entry name" value="PX domain"/>
    <property type="match status" value="1"/>
</dbReference>
<dbReference type="OrthoDB" id="428895at2759"/>
<reference evidence="4" key="2">
    <citation type="journal article" date="2023" name="IMA Fungus">
        <title>Comparative genomic study of the Penicillium genus elucidates a diverse pangenome and 15 lateral gene transfer events.</title>
        <authorList>
            <person name="Petersen C."/>
            <person name="Sorensen T."/>
            <person name="Nielsen M.R."/>
            <person name="Sondergaard T.E."/>
            <person name="Sorensen J.L."/>
            <person name="Fitzpatrick D.A."/>
            <person name="Frisvad J.C."/>
            <person name="Nielsen K.L."/>
        </authorList>
    </citation>
    <scope>NUCLEOTIDE SEQUENCE</scope>
    <source>
        <strain evidence="4">IBT 3081</strain>
    </source>
</reference>
<dbReference type="InterPro" id="IPR001683">
    <property type="entry name" value="PX_dom"/>
</dbReference>
<evidence type="ECO:0000259" key="2">
    <source>
        <dbReference type="PROSITE" id="PS50192"/>
    </source>
</evidence>
<evidence type="ECO:0000259" key="3">
    <source>
        <dbReference type="PROSITE" id="PS50195"/>
    </source>
</evidence>
<dbReference type="SMART" id="SM00312">
    <property type="entry name" value="PX"/>
    <property type="match status" value="1"/>
</dbReference>
<evidence type="ECO:0000313" key="4">
    <source>
        <dbReference type="EMBL" id="KAJ5384449.1"/>
    </source>
</evidence>
<accession>A0A9W9SVB1</accession>
<dbReference type="SUPFAM" id="SSF58038">
    <property type="entry name" value="SNARE fusion complex"/>
    <property type="match status" value="1"/>
</dbReference>
<feature type="compositionally biased region" description="Basic and acidic residues" evidence="1">
    <location>
        <begin position="172"/>
        <end position="183"/>
    </location>
</feature>
<reference evidence="4" key="1">
    <citation type="submission" date="2022-12" db="EMBL/GenBank/DDBJ databases">
        <authorList>
            <person name="Petersen C."/>
        </authorList>
    </citation>
    <scope>NUCLEOTIDE SEQUENCE</scope>
    <source>
        <strain evidence="4">IBT 3081</strain>
    </source>
</reference>
<proteinExistence type="predicted"/>
<dbReference type="Gene3D" id="3.30.1520.10">
    <property type="entry name" value="Phox-like domain"/>
    <property type="match status" value="1"/>
</dbReference>
<dbReference type="GO" id="GO:0035091">
    <property type="term" value="F:phosphatidylinositol binding"/>
    <property type="evidence" value="ECO:0007669"/>
    <property type="project" value="InterPro"/>
</dbReference>
<gene>
    <name evidence="4" type="ORF">N7517_002360</name>
</gene>
<feature type="domain" description="T-SNARE coiled-coil homology" evidence="2">
    <location>
        <begin position="312"/>
        <end position="374"/>
    </location>
</feature>
<dbReference type="EMBL" id="JAPZBT010000001">
    <property type="protein sequence ID" value="KAJ5384449.1"/>
    <property type="molecule type" value="Genomic_DNA"/>
</dbReference>
<evidence type="ECO:0008006" key="6">
    <source>
        <dbReference type="Google" id="ProtNLM"/>
    </source>
</evidence>
<dbReference type="SMART" id="SM00397">
    <property type="entry name" value="t_SNARE"/>
    <property type="match status" value="1"/>
</dbReference>
<dbReference type="AlphaFoldDB" id="A0A9W9SVB1"/>
<feature type="region of interest" description="Disordered" evidence="1">
    <location>
        <begin position="172"/>
        <end position="191"/>
    </location>
</feature>
<sequence length="375" mass="41881">MAPTVEIAIPNTTLSNTSPPYTVYHITLRLPLRSFTVPKRYSDFATFHSTLISQTNAPPPAPLPSKTWFSKTVSNERLREDRRRGLEEYLRAINESEDGRWRTSPAWRAFLNLPTAVASTGNGSTNTSTRLHAAITDPAATNAPITDPTLWLDYYRDMKNHLHDARLQLSRRDQETTPQKQHESSAQAKGSLVRAGTMITTLDEGLKNLGRDKSSALSSLGGGEIRRRKDLLINARKEKDGLEDLLHAMATKSRLDHTVASIQDKEALMNAGNGAGDAASGRRTPARAGRVLGKETERTRELDNDGVLQLQRQMMKSQDDNVDELRKIIIRQKELGTQINEELEVQNDLLRLADEEADILKSKMDIGRKRIGKIS</sequence>
<feature type="domain" description="PX" evidence="3">
    <location>
        <begin position="2"/>
        <end position="117"/>
    </location>
</feature>
<dbReference type="PROSITE" id="PS50192">
    <property type="entry name" value="T_SNARE"/>
    <property type="match status" value="1"/>
</dbReference>
<dbReference type="GeneID" id="81459273"/>
<dbReference type="PANTHER" id="PTHR22775:SF3">
    <property type="entry name" value="SORTING NEXIN-13"/>
    <property type="match status" value="1"/>
</dbReference>
<evidence type="ECO:0000256" key="1">
    <source>
        <dbReference type="SAM" id="MobiDB-lite"/>
    </source>
</evidence>
<dbReference type="CDD" id="cd06897">
    <property type="entry name" value="PX_SNARE"/>
    <property type="match status" value="1"/>
</dbReference>
<keyword evidence="5" id="KW-1185">Reference proteome</keyword>
<dbReference type="PANTHER" id="PTHR22775">
    <property type="entry name" value="SORTING NEXIN"/>
    <property type="match status" value="1"/>
</dbReference>
<dbReference type="Proteomes" id="UP001147752">
    <property type="component" value="Unassembled WGS sequence"/>
</dbReference>
<dbReference type="Gene3D" id="1.20.5.110">
    <property type="match status" value="1"/>
</dbReference>